<accession>A0A2M9SIP9</accession>
<accession>A0A0X3WN56</accession>
<dbReference type="AlphaFoldDB" id="A0A126Y2V2"/>
<dbReference type="RefSeq" id="WP_018471347.1">
    <property type="nucleotide sequence ID" value="NZ_CP014485.1"/>
</dbReference>
<comment type="caution">
    <text evidence="1">The sequence shown here is derived from an EMBL/GenBank/DDBJ whole genome shotgun (WGS) entry which is preliminary data.</text>
</comment>
<dbReference type="Proteomes" id="UP000318052">
    <property type="component" value="Unassembled WGS sequence"/>
</dbReference>
<evidence type="ECO:0000313" key="1">
    <source>
        <dbReference type="EMBL" id="RZE23872.1"/>
    </source>
</evidence>
<proteinExistence type="predicted"/>
<name>A0A126Y2V2_9ACTN</name>
<sequence length="87" mass="9510">MAPLTAQHLRVLLSRYAEARIAQFERDTVPNRRALTEAAEVLCSATRSPDIKAALFKADDLLAAGAPELHLPRRAAGARETSRVLMT</sequence>
<evidence type="ECO:0000313" key="4">
    <source>
        <dbReference type="Proteomes" id="UP000318052"/>
    </source>
</evidence>
<keyword evidence="4" id="KW-1185">Reference proteome</keyword>
<dbReference type="EMBL" id="PKLL01000014">
    <property type="protein sequence ID" value="RZE23872.1"/>
    <property type="molecule type" value="Genomic_DNA"/>
</dbReference>
<evidence type="ECO:0000313" key="2">
    <source>
        <dbReference type="EMBL" id="TWV20199.1"/>
    </source>
</evidence>
<dbReference type="Proteomes" id="UP000292693">
    <property type="component" value="Unassembled WGS sequence"/>
</dbReference>
<dbReference type="InterPro" id="IPR033457">
    <property type="entry name" value="DUF5133"/>
</dbReference>
<accession>A0A126Y2V2</accession>
<gene>
    <name evidence="1" type="ORF">C0Q92_13905</name>
    <name evidence="2" type="ORF">FRZ02_23945</name>
</gene>
<evidence type="ECO:0000313" key="3">
    <source>
        <dbReference type="Proteomes" id="UP000292693"/>
    </source>
</evidence>
<reference evidence="2" key="3">
    <citation type="submission" date="2019-07" db="EMBL/GenBank/DDBJ databases">
        <authorList>
            <person name="Pylro V."/>
            <person name="Dias A."/>
            <person name="Andreote F."/>
            <person name="Varani A."/>
            <person name="Andreote C."/>
            <person name="Bernardo E."/>
            <person name="Martins T."/>
        </authorList>
    </citation>
    <scope>NUCLEOTIDE SEQUENCE</scope>
    <source>
        <strain evidence="2">77</strain>
    </source>
</reference>
<protein>
    <submittedName>
        <fullName evidence="1">DUF5133 domain-containing protein</fullName>
    </submittedName>
</protein>
<dbReference type="EMBL" id="VOGX01000052">
    <property type="protein sequence ID" value="TWV20199.1"/>
    <property type="molecule type" value="Genomic_DNA"/>
</dbReference>
<reference evidence="1 3" key="1">
    <citation type="submission" date="2017-12" db="EMBL/GenBank/DDBJ databases">
        <title>Population genomics insights into the ecological differentiation and adaptive evolution in streptomycetes.</title>
        <authorList>
            <person name="Li Y."/>
            <person name="Huang Y."/>
        </authorList>
    </citation>
    <scope>NUCLEOTIDE SEQUENCE [LARGE SCALE GENOMIC DNA]</scope>
    <source>
        <strain evidence="1 3">NBRC 100770</strain>
    </source>
</reference>
<organism evidence="1 3">
    <name type="scientific">Streptomyces albidoflavus</name>
    <dbReference type="NCBI Taxonomy" id="1886"/>
    <lineage>
        <taxon>Bacteria</taxon>
        <taxon>Bacillati</taxon>
        <taxon>Actinomycetota</taxon>
        <taxon>Actinomycetes</taxon>
        <taxon>Kitasatosporales</taxon>
        <taxon>Streptomycetaceae</taxon>
        <taxon>Streptomyces</taxon>
        <taxon>Streptomyces albidoflavus group</taxon>
    </lineage>
</organism>
<reference evidence="2" key="2">
    <citation type="journal article" date="2019" name="Microbiol. Resour. Announc.">
        <title>Draft Genomic Sequences of Streptomyces misionensis and Streptomyces albidoflavus, bacteria applied for phytopathogen biocontrol.</title>
        <authorList>
            <person name="Pylro V."/>
            <person name="Dias A."/>
            <person name="Andreote F."/>
            <person name="Varani A."/>
            <person name="Andreote C."/>
            <person name="Bernardo E."/>
            <person name="Martins T."/>
        </authorList>
    </citation>
    <scope>NUCLEOTIDE SEQUENCE</scope>
    <source>
        <strain evidence="2">77</strain>
    </source>
</reference>
<dbReference type="Pfam" id="PF17196">
    <property type="entry name" value="DUF5133"/>
    <property type="match status" value="1"/>
</dbReference>